<dbReference type="EMBL" id="KN837159">
    <property type="protein sequence ID" value="KIJ38596.1"/>
    <property type="molecule type" value="Genomic_DNA"/>
</dbReference>
<sequence>MLKQCSCVATEEAALDPDLAISGASISGPATLSEALSKDPMAKLQYCGNDVRVSQLKHHKFRQIIEAINGERARKAELYILRNGLSPQDKLPQHLMPLKDLMLYRHIVNRWGTALAMIGCGTYLGEPLEAYSKIFLAPKYHISPLEWDVLSDIYSILEPLNAVQTLMSAEATPVMSFYITFYYGLISTLKHRSKEPRYQYLSEVLQAAISKLDENMGDMRFSKAVILSVIIHPALRFNWIKDNWPAHRLPEAQRIILKELQKYDRAVQEAMSLQHPQASVENGFNVYSLLSDKEATSAPPENTVARSGLEAEWTAYCYASNLPDMHVDLVKWWQDHQDKFPRLFQLALDYLPAQASYNSWYILYSHQD</sequence>
<protein>
    <recommendedName>
        <fullName evidence="1">HAT C-terminal dimerisation domain-containing protein</fullName>
    </recommendedName>
</protein>
<dbReference type="HOGENOM" id="CLU_792666_0_0_1"/>
<evidence type="ECO:0000313" key="3">
    <source>
        <dbReference type="Proteomes" id="UP000054279"/>
    </source>
</evidence>
<dbReference type="AlphaFoldDB" id="A0A0C9VLT8"/>
<evidence type="ECO:0000313" key="2">
    <source>
        <dbReference type="EMBL" id="KIJ38596.1"/>
    </source>
</evidence>
<name>A0A0C9VLT8_SPHS4</name>
<gene>
    <name evidence="2" type="ORF">M422DRAFT_258704</name>
</gene>
<dbReference type="InterPro" id="IPR008906">
    <property type="entry name" value="HATC_C_dom"/>
</dbReference>
<keyword evidence="3" id="KW-1185">Reference proteome</keyword>
<dbReference type="Pfam" id="PF05699">
    <property type="entry name" value="Dimer_Tnp_hAT"/>
    <property type="match status" value="1"/>
</dbReference>
<accession>A0A0C9VLT8</accession>
<dbReference type="OrthoDB" id="2790258at2759"/>
<dbReference type="SUPFAM" id="SSF53098">
    <property type="entry name" value="Ribonuclease H-like"/>
    <property type="match status" value="1"/>
</dbReference>
<reference evidence="2 3" key="1">
    <citation type="submission" date="2014-06" db="EMBL/GenBank/DDBJ databases">
        <title>Evolutionary Origins and Diversification of the Mycorrhizal Mutualists.</title>
        <authorList>
            <consortium name="DOE Joint Genome Institute"/>
            <consortium name="Mycorrhizal Genomics Consortium"/>
            <person name="Kohler A."/>
            <person name="Kuo A."/>
            <person name="Nagy L.G."/>
            <person name="Floudas D."/>
            <person name="Copeland A."/>
            <person name="Barry K.W."/>
            <person name="Cichocki N."/>
            <person name="Veneault-Fourrey C."/>
            <person name="LaButti K."/>
            <person name="Lindquist E.A."/>
            <person name="Lipzen A."/>
            <person name="Lundell T."/>
            <person name="Morin E."/>
            <person name="Murat C."/>
            <person name="Riley R."/>
            <person name="Ohm R."/>
            <person name="Sun H."/>
            <person name="Tunlid A."/>
            <person name="Henrissat B."/>
            <person name="Grigoriev I.V."/>
            <person name="Hibbett D.S."/>
            <person name="Martin F."/>
        </authorList>
    </citation>
    <scope>NUCLEOTIDE SEQUENCE [LARGE SCALE GENOMIC DNA]</scope>
    <source>
        <strain evidence="2 3">SS14</strain>
    </source>
</reference>
<dbReference type="Proteomes" id="UP000054279">
    <property type="component" value="Unassembled WGS sequence"/>
</dbReference>
<proteinExistence type="predicted"/>
<organism evidence="2 3">
    <name type="scientific">Sphaerobolus stellatus (strain SS14)</name>
    <dbReference type="NCBI Taxonomy" id="990650"/>
    <lineage>
        <taxon>Eukaryota</taxon>
        <taxon>Fungi</taxon>
        <taxon>Dikarya</taxon>
        <taxon>Basidiomycota</taxon>
        <taxon>Agaricomycotina</taxon>
        <taxon>Agaricomycetes</taxon>
        <taxon>Phallomycetidae</taxon>
        <taxon>Geastrales</taxon>
        <taxon>Sphaerobolaceae</taxon>
        <taxon>Sphaerobolus</taxon>
    </lineage>
</organism>
<feature type="domain" description="HAT C-terminal dimerisation" evidence="1">
    <location>
        <begin position="316"/>
        <end position="356"/>
    </location>
</feature>
<evidence type="ECO:0000259" key="1">
    <source>
        <dbReference type="Pfam" id="PF05699"/>
    </source>
</evidence>
<dbReference type="GO" id="GO:0046983">
    <property type="term" value="F:protein dimerization activity"/>
    <property type="evidence" value="ECO:0007669"/>
    <property type="project" value="InterPro"/>
</dbReference>
<dbReference type="InterPro" id="IPR012337">
    <property type="entry name" value="RNaseH-like_sf"/>
</dbReference>